<protein>
    <submittedName>
        <fullName evidence="6">OmpA family protein</fullName>
    </submittedName>
</protein>
<comment type="subcellular location">
    <subcellularLocation>
        <location evidence="1">Cell outer membrane</location>
    </subcellularLocation>
</comment>
<dbReference type="CDD" id="cd07185">
    <property type="entry name" value="OmpA_C-like"/>
    <property type="match status" value="1"/>
</dbReference>
<evidence type="ECO:0000256" key="4">
    <source>
        <dbReference type="PROSITE-ProRule" id="PRU00473"/>
    </source>
</evidence>
<dbReference type="SUPFAM" id="SSF48452">
    <property type="entry name" value="TPR-like"/>
    <property type="match status" value="1"/>
</dbReference>
<dbReference type="Proteomes" id="UP000428260">
    <property type="component" value="Chromosome"/>
</dbReference>
<dbReference type="Gene3D" id="1.25.40.10">
    <property type="entry name" value="Tetratricopeptide repeat domain"/>
    <property type="match status" value="1"/>
</dbReference>
<keyword evidence="2 4" id="KW-0472">Membrane</keyword>
<dbReference type="AlphaFoldDB" id="A0A6I6KAB6"/>
<dbReference type="GO" id="GO:0009279">
    <property type="term" value="C:cell outer membrane"/>
    <property type="evidence" value="ECO:0007669"/>
    <property type="project" value="UniProtKB-SubCell"/>
</dbReference>
<sequence>MKQNMLPKKFLFLIFIFFFTTPFFSEGQSNQRIQKQFDNALLYYKNQDFSSAIGELNKIIEKDSGFQDAYLLLSDVYKEMKNAELEIKNLILAQNIAEKPLINFYLAEAYFSLANYKNALLHYKTYFESGNISEERKSEIARQIENCKFAINAKNNPVDFNPQRLSNNVNSNNDEYWPVISLDQKKLVFTRLIRIPGRIPQEDFYFSELNSAGWNKAQPISEINTHQNEGAEILSADEKLLFFTACNRYDGKGSCDIYYSRFTNQKWTQAKNAGAPVNTGNWESQPAFSSDNRFLYFSSNRNGGMGNKDIWKIEFKGFDPIGNIIWGEPENLGENINTEGNEISPFIHPNNRNFYFVSDYHTGMGGYDIFTSKLSADSVFSKPVNLGYPVNTQNDEQGLNISADGRNAYFASARNEISGLDIYRFELDESIRPTPVTYAKTSVIDAKTKQAIRASINLVDLSESNNVRVEKTDDSGELLVCIPLGTNYAFNVSKEGYLFYSQAFRLEDAKTLREPYIFTIELQPVELGAEMNLYNIYFETDSFSILSKSEPELNKLIGFLENNPSLLIEIQGHTDDTGNQDKNEELSEMRAKSVAEYLIQNGINKSRLRSKGFGQDQPVASNKTEEGRQLNRRTTIKILGK</sequence>
<dbReference type="InterPro" id="IPR011990">
    <property type="entry name" value="TPR-like_helical_dom_sf"/>
</dbReference>
<dbReference type="PANTHER" id="PTHR30329">
    <property type="entry name" value="STATOR ELEMENT OF FLAGELLAR MOTOR COMPLEX"/>
    <property type="match status" value="1"/>
</dbReference>
<name>A0A6I6KAB6_9BACT</name>
<dbReference type="PANTHER" id="PTHR30329:SF21">
    <property type="entry name" value="LIPOPROTEIN YIAD-RELATED"/>
    <property type="match status" value="1"/>
</dbReference>
<organism evidence="6 7">
    <name type="scientific">Maribellus comscasis</name>
    <dbReference type="NCBI Taxonomy" id="2681766"/>
    <lineage>
        <taxon>Bacteria</taxon>
        <taxon>Pseudomonadati</taxon>
        <taxon>Bacteroidota</taxon>
        <taxon>Bacteroidia</taxon>
        <taxon>Marinilabiliales</taxon>
        <taxon>Prolixibacteraceae</taxon>
        <taxon>Maribellus</taxon>
    </lineage>
</organism>
<evidence type="ECO:0000256" key="2">
    <source>
        <dbReference type="ARBA" id="ARBA00023136"/>
    </source>
</evidence>
<evidence type="ECO:0000259" key="5">
    <source>
        <dbReference type="PROSITE" id="PS51123"/>
    </source>
</evidence>
<evidence type="ECO:0000256" key="3">
    <source>
        <dbReference type="ARBA" id="ARBA00023237"/>
    </source>
</evidence>
<evidence type="ECO:0000313" key="7">
    <source>
        <dbReference type="Proteomes" id="UP000428260"/>
    </source>
</evidence>
<dbReference type="InterPro" id="IPR050330">
    <property type="entry name" value="Bact_OuterMem_StrucFunc"/>
</dbReference>
<evidence type="ECO:0000256" key="1">
    <source>
        <dbReference type="ARBA" id="ARBA00004442"/>
    </source>
</evidence>
<dbReference type="InterPro" id="IPR006664">
    <property type="entry name" value="OMP_bac"/>
</dbReference>
<dbReference type="PROSITE" id="PS51123">
    <property type="entry name" value="OMPA_2"/>
    <property type="match status" value="1"/>
</dbReference>
<proteinExistence type="predicted"/>
<gene>
    <name evidence="6" type="ORF">GM418_26660</name>
</gene>
<dbReference type="InterPro" id="IPR011659">
    <property type="entry name" value="WD40"/>
</dbReference>
<keyword evidence="7" id="KW-1185">Reference proteome</keyword>
<dbReference type="PRINTS" id="PR01021">
    <property type="entry name" value="OMPADOMAIN"/>
</dbReference>
<dbReference type="InterPro" id="IPR036737">
    <property type="entry name" value="OmpA-like_sf"/>
</dbReference>
<dbReference type="InterPro" id="IPR011042">
    <property type="entry name" value="6-blade_b-propeller_TolB-like"/>
</dbReference>
<dbReference type="SUPFAM" id="SSF103088">
    <property type="entry name" value="OmpA-like"/>
    <property type="match status" value="1"/>
</dbReference>
<dbReference type="Gene3D" id="2.120.10.30">
    <property type="entry name" value="TolB, C-terminal domain"/>
    <property type="match status" value="1"/>
</dbReference>
<accession>A0A6I6KAB6</accession>
<dbReference type="Gene3D" id="3.30.1330.60">
    <property type="entry name" value="OmpA-like domain"/>
    <property type="match status" value="1"/>
</dbReference>
<reference evidence="6 7" key="1">
    <citation type="submission" date="2019-11" db="EMBL/GenBank/DDBJ databases">
        <authorList>
            <person name="Zheng R.K."/>
            <person name="Sun C.M."/>
        </authorList>
    </citation>
    <scope>NUCLEOTIDE SEQUENCE [LARGE SCALE GENOMIC DNA]</scope>
    <source>
        <strain evidence="6 7">WC007</strain>
    </source>
</reference>
<feature type="domain" description="OmpA-like" evidence="5">
    <location>
        <begin position="525"/>
        <end position="641"/>
    </location>
</feature>
<dbReference type="EMBL" id="CP046401">
    <property type="protein sequence ID" value="QGY47114.1"/>
    <property type="molecule type" value="Genomic_DNA"/>
</dbReference>
<dbReference type="Pfam" id="PF07676">
    <property type="entry name" value="PD40"/>
    <property type="match status" value="2"/>
</dbReference>
<dbReference type="InterPro" id="IPR006665">
    <property type="entry name" value="OmpA-like"/>
</dbReference>
<dbReference type="Pfam" id="PF00691">
    <property type="entry name" value="OmpA"/>
    <property type="match status" value="1"/>
</dbReference>
<dbReference type="SUPFAM" id="SSF82171">
    <property type="entry name" value="DPP6 N-terminal domain-like"/>
    <property type="match status" value="1"/>
</dbReference>
<evidence type="ECO:0000313" key="6">
    <source>
        <dbReference type="EMBL" id="QGY47114.1"/>
    </source>
</evidence>
<dbReference type="KEGG" id="mcos:GM418_26660"/>
<keyword evidence="3" id="KW-0998">Cell outer membrane</keyword>